<feature type="compositionally biased region" description="Low complexity" evidence="1">
    <location>
        <begin position="21"/>
        <end position="34"/>
    </location>
</feature>
<evidence type="ECO:0000313" key="3">
    <source>
        <dbReference type="Proteomes" id="UP000194236"/>
    </source>
</evidence>
<dbReference type="Proteomes" id="UP000194236">
    <property type="component" value="Unassembled WGS sequence"/>
</dbReference>
<gene>
    <name evidence="2" type="ORF">BLA29_002262</name>
</gene>
<organism evidence="2 3">
    <name type="scientific">Euroglyphus maynei</name>
    <name type="common">Mayne's house dust mite</name>
    <dbReference type="NCBI Taxonomy" id="6958"/>
    <lineage>
        <taxon>Eukaryota</taxon>
        <taxon>Metazoa</taxon>
        <taxon>Ecdysozoa</taxon>
        <taxon>Arthropoda</taxon>
        <taxon>Chelicerata</taxon>
        <taxon>Arachnida</taxon>
        <taxon>Acari</taxon>
        <taxon>Acariformes</taxon>
        <taxon>Sarcoptiformes</taxon>
        <taxon>Astigmata</taxon>
        <taxon>Psoroptidia</taxon>
        <taxon>Analgoidea</taxon>
        <taxon>Pyroglyphidae</taxon>
        <taxon>Pyroglyphinae</taxon>
        <taxon>Euroglyphus</taxon>
    </lineage>
</organism>
<protein>
    <submittedName>
        <fullName evidence="2">Uncharacterized protein</fullName>
    </submittedName>
</protein>
<feature type="region of interest" description="Disordered" evidence="1">
    <location>
        <begin position="1"/>
        <end position="48"/>
    </location>
</feature>
<keyword evidence="3" id="KW-1185">Reference proteome</keyword>
<comment type="caution">
    <text evidence="2">The sequence shown here is derived from an EMBL/GenBank/DDBJ whole genome shotgun (WGS) entry which is preliminary data.</text>
</comment>
<evidence type="ECO:0000256" key="1">
    <source>
        <dbReference type="SAM" id="MobiDB-lite"/>
    </source>
</evidence>
<feature type="compositionally biased region" description="Polar residues" evidence="1">
    <location>
        <begin position="1"/>
        <end position="10"/>
    </location>
</feature>
<proteinExistence type="predicted"/>
<evidence type="ECO:0000313" key="2">
    <source>
        <dbReference type="EMBL" id="OTF76982.1"/>
    </source>
</evidence>
<dbReference type="AlphaFoldDB" id="A0A1Y3B806"/>
<sequence length="48" mass="5182">MRYTSEQFRPQNPLEDPTQLGAPVPGGSSSSPLSDQMASPFGAQPQYQ</sequence>
<reference evidence="2 3" key="1">
    <citation type="submission" date="2017-03" db="EMBL/GenBank/DDBJ databases">
        <title>Genome Survey of Euroglyphus maynei.</title>
        <authorList>
            <person name="Arlian L.G."/>
            <person name="Morgan M.S."/>
            <person name="Rider S.D."/>
        </authorList>
    </citation>
    <scope>NUCLEOTIDE SEQUENCE [LARGE SCALE GENOMIC DNA]</scope>
    <source>
        <strain evidence="2">Arlian Lab</strain>
        <tissue evidence="2">Whole body</tissue>
    </source>
</reference>
<name>A0A1Y3B806_EURMA</name>
<dbReference type="EMBL" id="MUJZ01034885">
    <property type="protein sequence ID" value="OTF76982.1"/>
    <property type="molecule type" value="Genomic_DNA"/>
</dbReference>
<accession>A0A1Y3B806</accession>